<dbReference type="SUPFAM" id="SSF57756">
    <property type="entry name" value="Retrovirus zinc finger-like domains"/>
    <property type="match status" value="1"/>
</dbReference>
<dbReference type="InterPro" id="IPR036875">
    <property type="entry name" value="Znf_CCHC_sf"/>
</dbReference>
<dbReference type="InterPro" id="IPR001878">
    <property type="entry name" value="Znf_CCHC"/>
</dbReference>
<dbReference type="GO" id="GO:0008270">
    <property type="term" value="F:zinc ion binding"/>
    <property type="evidence" value="ECO:0007669"/>
    <property type="project" value="UniProtKB-KW"/>
</dbReference>
<dbReference type="PROSITE" id="PS50158">
    <property type="entry name" value="ZF_CCHC"/>
    <property type="match status" value="1"/>
</dbReference>
<evidence type="ECO:0000256" key="2">
    <source>
        <dbReference type="SAM" id="MobiDB-lite"/>
    </source>
</evidence>
<proteinExistence type="predicted"/>
<feature type="region of interest" description="Disordered" evidence="2">
    <location>
        <begin position="242"/>
        <end position="261"/>
    </location>
</feature>
<name>C3YFJ6_BRAFL</name>
<dbReference type="Gene3D" id="3.90.70.80">
    <property type="match status" value="1"/>
</dbReference>
<accession>C3YFJ6</accession>
<dbReference type="EMBL" id="GG666509">
    <property type="protein sequence ID" value="EEN60959.1"/>
    <property type="molecule type" value="Genomic_DNA"/>
</dbReference>
<gene>
    <name evidence="4" type="ORF">BRAFLDRAFT_92589</name>
</gene>
<organism>
    <name type="scientific">Branchiostoma floridae</name>
    <name type="common">Florida lancelet</name>
    <name type="synonym">Amphioxus</name>
    <dbReference type="NCBI Taxonomy" id="7739"/>
    <lineage>
        <taxon>Eukaryota</taxon>
        <taxon>Metazoa</taxon>
        <taxon>Chordata</taxon>
        <taxon>Cephalochordata</taxon>
        <taxon>Leptocardii</taxon>
        <taxon>Amphioxiformes</taxon>
        <taxon>Branchiostomatidae</taxon>
        <taxon>Branchiostoma</taxon>
    </lineage>
</organism>
<dbReference type="GO" id="GO:0003676">
    <property type="term" value="F:nucleic acid binding"/>
    <property type="evidence" value="ECO:0007669"/>
    <property type="project" value="InterPro"/>
</dbReference>
<keyword evidence="1" id="KW-0863">Zinc-finger</keyword>
<dbReference type="InParanoid" id="C3YFJ6"/>
<reference evidence="4" key="1">
    <citation type="journal article" date="2008" name="Nature">
        <title>The amphioxus genome and the evolution of the chordate karyotype.</title>
        <authorList>
            <consortium name="US DOE Joint Genome Institute (JGI-PGF)"/>
            <person name="Putnam N.H."/>
            <person name="Butts T."/>
            <person name="Ferrier D.E.K."/>
            <person name="Furlong R.F."/>
            <person name="Hellsten U."/>
            <person name="Kawashima T."/>
            <person name="Robinson-Rechavi M."/>
            <person name="Shoguchi E."/>
            <person name="Terry A."/>
            <person name="Yu J.-K."/>
            <person name="Benito-Gutierrez E.L."/>
            <person name="Dubchak I."/>
            <person name="Garcia-Fernandez J."/>
            <person name="Gibson-Brown J.J."/>
            <person name="Grigoriev I.V."/>
            <person name="Horton A.C."/>
            <person name="de Jong P.J."/>
            <person name="Jurka J."/>
            <person name="Kapitonov V.V."/>
            <person name="Kohara Y."/>
            <person name="Kuroki Y."/>
            <person name="Lindquist E."/>
            <person name="Lucas S."/>
            <person name="Osoegawa K."/>
            <person name="Pennacchio L.A."/>
            <person name="Salamov A.A."/>
            <person name="Satou Y."/>
            <person name="Sauka-Spengler T."/>
            <person name="Schmutz J."/>
            <person name="Shin-I T."/>
            <person name="Toyoda A."/>
            <person name="Bronner-Fraser M."/>
            <person name="Fujiyama A."/>
            <person name="Holland L.Z."/>
            <person name="Holland P.W.H."/>
            <person name="Satoh N."/>
            <person name="Rokhsar D.S."/>
        </authorList>
    </citation>
    <scope>NUCLEOTIDE SEQUENCE [LARGE SCALE GENOMIC DNA]</scope>
    <source>
        <strain evidence="4">S238N-H82</strain>
        <tissue evidence="4">Testes</tissue>
    </source>
</reference>
<feature type="domain" description="CCHC-type" evidence="3">
    <location>
        <begin position="170"/>
        <end position="185"/>
    </location>
</feature>
<evidence type="ECO:0000313" key="4">
    <source>
        <dbReference type="EMBL" id="EEN60959.1"/>
    </source>
</evidence>
<keyword evidence="1" id="KW-0862">Zinc</keyword>
<evidence type="ECO:0000256" key="1">
    <source>
        <dbReference type="PROSITE-ProRule" id="PRU00047"/>
    </source>
</evidence>
<evidence type="ECO:0000259" key="3">
    <source>
        <dbReference type="PROSITE" id="PS50158"/>
    </source>
</evidence>
<protein>
    <recommendedName>
        <fullName evidence="3">CCHC-type domain-containing protein</fullName>
    </recommendedName>
</protein>
<sequence length="311" mass="34125">MSNPPINVMSHASTIVPPQLAANMVYPHNPNSNSGYAGCMSNLPIDVMSHAGTIAPPQLVPNMVYPHYSGGWALLTGLSVNRHCNQPQPLFDAVQQLQRKLLHFRATRQNQKIEEARFAAVDEARVPPPMFSASRLIFAFTYLEEKAREEYRPSTSSAQRAQRFRQYDNRCFICDEYGHFQAKCPLVGRGGPDNGDHLSAFVLDQNLEGYPSTMSHDMTLGDHIVLHAMVDMFSQDVSIVSSVEAPPSPPSTGTGGKKDPPLLLGHYAENHYASLDAKAEVELDSKALKRKDTAVEATTKPQADAAVAKIV</sequence>
<keyword evidence="1" id="KW-0479">Metal-binding</keyword>
<dbReference type="AlphaFoldDB" id="C3YFJ6"/>